<comment type="caution">
    <text evidence="1">The sequence shown here is derived from an EMBL/GenBank/DDBJ whole genome shotgun (WGS) entry which is preliminary data.</text>
</comment>
<organism evidence="1 2">
    <name type="scientific">Mucor velutinosus</name>
    <dbReference type="NCBI Taxonomy" id="708070"/>
    <lineage>
        <taxon>Eukaryota</taxon>
        <taxon>Fungi</taxon>
        <taxon>Fungi incertae sedis</taxon>
        <taxon>Mucoromycota</taxon>
        <taxon>Mucoromycotina</taxon>
        <taxon>Mucoromycetes</taxon>
        <taxon>Mucorales</taxon>
        <taxon>Mucorineae</taxon>
        <taxon>Mucoraceae</taxon>
        <taxon>Mucor</taxon>
    </lineage>
</organism>
<proteinExistence type="predicted"/>
<dbReference type="AlphaFoldDB" id="A0AAN7DS55"/>
<reference evidence="1 2" key="1">
    <citation type="submission" date="2022-11" db="EMBL/GenBank/DDBJ databases">
        <title>Mucor velutinosus strain NIH1002 WGS.</title>
        <authorList>
            <person name="Subramanian P."/>
            <person name="Mullikin J.C."/>
            <person name="Segre J.A."/>
            <person name="Zelazny A.M."/>
        </authorList>
    </citation>
    <scope>NUCLEOTIDE SEQUENCE [LARGE SCALE GENOMIC DNA]</scope>
    <source>
        <strain evidence="1 2">NIH1002</strain>
    </source>
</reference>
<evidence type="ECO:0000313" key="2">
    <source>
        <dbReference type="Proteomes" id="UP001304243"/>
    </source>
</evidence>
<accession>A0AAN7DS55</accession>
<evidence type="ECO:0000313" key="1">
    <source>
        <dbReference type="EMBL" id="KAK4520020.1"/>
    </source>
</evidence>
<dbReference type="Proteomes" id="UP001304243">
    <property type="component" value="Unassembled WGS sequence"/>
</dbReference>
<name>A0AAN7DS55_9FUNG</name>
<dbReference type="EMBL" id="JASEJX010000011">
    <property type="protein sequence ID" value="KAK4520020.1"/>
    <property type="molecule type" value="Genomic_DNA"/>
</dbReference>
<sequence length="172" mass="20225">MWLKFVRRSMDLLMQHWTVLLFSRPWTLELIFLTIFKQSTPESWVLRQPERLLKFAYLPIYITCISTLKQLDSNQISKDSWMELRTLVGLKSSPAVSKFQRRCKRVAQLVDVVGNEAGAFVLGLYITIYSLENDMEEAWKLLLKDIKAQRQFLDFTKSLQLASDQVTQEMNK</sequence>
<protein>
    <submittedName>
        <fullName evidence="1">MFS domain-containing protein</fullName>
    </submittedName>
</protein>
<gene>
    <name evidence="1" type="ORF">ATC70_008148</name>
</gene>
<dbReference type="RefSeq" id="XP_064686686.1">
    <property type="nucleotide sequence ID" value="XM_064827402.1"/>
</dbReference>
<keyword evidence="2" id="KW-1185">Reference proteome</keyword>
<dbReference type="GeneID" id="89951834"/>